<protein>
    <submittedName>
        <fullName evidence="1">Toxin-antitoxin system, antitoxin component, Xre family protein</fullName>
    </submittedName>
</protein>
<proteinExistence type="predicted"/>
<organism evidence="1 2">
    <name type="scientific">Fusobacterium nucleatum subsp. polymorphum</name>
    <name type="common">Fusobacterium polymorphum</name>
    <dbReference type="NCBI Taxonomy" id="76857"/>
    <lineage>
        <taxon>Bacteria</taxon>
        <taxon>Fusobacteriati</taxon>
        <taxon>Fusobacteriota</taxon>
        <taxon>Fusobacteriia</taxon>
        <taxon>Fusobacteriales</taxon>
        <taxon>Fusobacteriaceae</taxon>
        <taxon>Fusobacterium</taxon>
    </lineage>
</organism>
<gene>
    <name evidence="1" type="ORF">CBG54_02415</name>
</gene>
<comment type="caution">
    <text evidence="1">The sequence shown here is derived from an EMBL/GenBank/DDBJ whole genome shotgun (WGS) entry which is preliminary data.</text>
</comment>
<name>A0A2C6BK51_FUSNP</name>
<dbReference type="RefSeq" id="WP_098973636.1">
    <property type="nucleotide sequence ID" value="NZ_CP077115.1"/>
</dbReference>
<evidence type="ECO:0000313" key="2">
    <source>
        <dbReference type="Proteomes" id="UP000224182"/>
    </source>
</evidence>
<evidence type="ECO:0000313" key="1">
    <source>
        <dbReference type="EMBL" id="PHI05978.1"/>
    </source>
</evidence>
<reference evidence="1 2" key="1">
    <citation type="submission" date="2017-06" db="EMBL/GenBank/DDBJ databases">
        <title>Draft genome sequence of Fusobacterium nucleatum subsp. polymorphum KCOM 1271 (=ChDC F305).</title>
        <authorList>
            <person name="Kook J.-K."/>
            <person name="Park S.-N."/>
            <person name="Lim Y.K."/>
            <person name="Roh H."/>
        </authorList>
    </citation>
    <scope>NUCLEOTIDE SEQUENCE [LARGE SCALE GENOMIC DNA]</scope>
    <source>
        <strain evidence="2">KCOM 1271 (ChDC F305)</strain>
    </source>
</reference>
<accession>A0A2C6BK51</accession>
<dbReference type="AlphaFoldDB" id="A0A2C6BK51"/>
<dbReference type="EMBL" id="NIRN01000001">
    <property type="protein sequence ID" value="PHI05978.1"/>
    <property type="molecule type" value="Genomic_DNA"/>
</dbReference>
<sequence length="75" mass="8972">MFYLTDTELLREKIDNSGYRFNWIAKQLNLTPYGLRKKINGETEFKATEIIKFQEILKISNTERDKIFLSNLLKK</sequence>
<dbReference type="Proteomes" id="UP000224182">
    <property type="component" value="Unassembled WGS sequence"/>
</dbReference>